<organism evidence="1 2">
    <name type="scientific">Russula earlei</name>
    <dbReference type="NCBI Taxonomy" id="71964"/>
    <lineage>
        <taxon>Eukaryota</taxon>
        <taxon>Fungi</taxon>
        <taxon>Dikarya</taxon>
        <taxon>Basidiomycota</taxon>
        <taxon>Agaricomycotina</taxon>
        <taxon>Agaricomycetes</taxon>
        <taxon>Russulales</taxon>
        <taxon>Russulaceae</taxon>
        <taxon>Russula</taxon>
    </lineage>
</organism>
<dbReference type="Proteomes" id="UP001207468">
    <property type="component" value="Unassembled WGS sequence"/>
</dbReference>
<reference evidence="1" key="1">
    <citation type="submission" date="2021-03" db="EMBL/GenBank/DDBJ databases">
        <title>Evolutionary priming and transition to the ectomycorrhizal habit in an iconic lineage of mushroom-forming fungi: is preadaptation a requirement?</title>
        <authorList>
            <consortium name="DOE Joint Genome Institute"/>
            <person name="Looney B.P."/>
            <person name="Miyauchi S."/>
            <person name="Morin E."/>
            <person name="Drula E."/>
            <person name="Courty P.E."/>
            <person name="Chicoki N."/>
            <person name="Fauchery L."/>
            <person name="Kohler A."/>
            <person name="Kuo A."/>
            <person name="LaButti K."/>
            <person name="Pangilinan J."/>
            <person name="Lipzen A."/>
            <person name="Riley R."/>
            <person name="Andreopoulos W."/>
            <person name="He G."/>
            <person name="Johnson J."/>
            <person name="Barry K.W."/>
            <person name="Grigoriev I.V."/>
            <person name="Nagy L."/>
            <person name="Hibbett D."/>
            <person name="Henrissat B."/>
            <person name="Matheny P.B."/>
            <person name="Labbe J."/>
            <person name="Martin A.F."/>
        </authorList>
    </citation>
    <scope>NUCLEOTIDE SEQUENCE</scope>
    <source>
        <strain evidence="1">BPL698</strain>
    </source>
</reference>
<proteinExistence type="predicted"/>
<evidence type="ECO:0000313" key="2">
    <source>
        <dbReference type="Proteomes" id="UP001207468"/>
    </source>
</evidence>
<accession>A0ACC0TYY1</accession>
<protein>
    <submittedName>
        <fullName evidence="1">Major facilitator superfamily domain-containing protein</fullName>
    </submittedName>
</protein>
<gene>
    <name evidence="1" type="ORF">F5148DRAFT_1233664</name>
</gene>
<sequence>MVQVVYHCTVMTLDVTFASSAPSSSVPTISHHFHVGREVGDLILSLFLVGFMFGPIFWGPGSELIGRRPIFIGTLTILSRAFCPVSFLSPHSPTAPASLPEMWDPVNRGITTGVFASSVFLGPVLGPIVGSL</sequence>
<keyword evidence="2" id="KW-1185">Reference proteome</keyword>
<dbReference type="EMBL" id="JAGFNK010000310">
    <property type="protein sequence ID" value="KAI9453281.1"/>
    <property type="molecule type" value="Genomic_DNA"/>
</dbReference>
<evidence type="ECO:0000313" key="1">
    <source>
        <dbReference type="EMBL" id="KAI9453281.1"/>
    </source>
</evidence>
<comment type="caution">
    <text evidence="1">The sequence shown here is derived from an EMBL/GenBank/DDBJ whole genome shotgun (WGS) entry which is preliminary data.</text>
</comment>
<name>A0ACC0TYY1_9AGAM</name>